<keyword evidence="2" id="KW-1185">Reference proteome</keyword>
<name>A0A9R1W043_LACSA</name>
<dbReference type="Proteomes" id="UP000235145">
    <property type="component" value="Unassembled WGS sequence"/>
</dbReference>
<protein>
    <submittedName>
        <fullName evidence="1">Uncharacterized protein</fullName>
    </submittedName>
</protein>
<accession>A0A9R1W043</accession>
<organism evidence="1 2">
    <name type="scientific">Lactuca sativa</name>
    <name type="common">Garden lettuce</name>
    <dbReference type="NCBI Taxonomy" id="4236"/>
    <lineage>
        <taxon>Eukaryota</taxon>
        <taxon>Viridiplantae</taxon>
        <taxon>Streptophyta</taxon>
        <taxon>Embryophyta</taxon>
        <taxon>Tracheophyta</taxon>
        <taxon>Spermatophyta</taxon>
        <taxon>Magnoliopsida</taxon>
        <taxon>eudicotyledons</taxon>
        <taxon>Gunneridae</taxon>
        <taxon>Pentapetalae</taxon>
        <taxon>asterids</taxon>
        <taxon>campanulids</taxon>
        <taxon>Asterales</taxon>
        <taxon>Asteraceae</taxon>
        <taxon>Cichorioideae</taxon>
        <taxon>Cichorieae</taxon>
        <taxon>Lactucinae</taxon>
        <taxon>Lactuca</taxon>
    </lineage>
</organism>
<sequence length="136" mass="16289">MKLISFISIKLGRINTRKCFYHFRQIEFYVWTTTRIIELRVNMPDLKTTWIQINPSCIDLLEIEVNHFHNIDIFKSLLPRLSQHSLQKNINCGYQLRRTYGLACAHKILVYCNTGRQIPLESIDYFWRRLDVEKVA</sequence>
<evidence type="ECO:0000313" key="1">
    <source>
        <dbReference type="EMBL" id="KAJ0213870.1"/>
    </source>
</evidence>
<dbReference type="EMBL" id="NBSK02000004">
    <property type="protein sequence ID" value="KAJ0213870.1"/>
    <property type="molecule type" value="Genomic_DNA"/>
</dbReference>
<comment type="caution">
    <text evidence="1">The sequence shown here is derived from an EMBL/GenBank/DDBJ whole genome shotgun (WGS) entry which is preliminary data.</text>
</comment>
<evidence type="ECO:0000313" key="2">
    <source>
        <dbReference type="Proteomes" id="UP000235145"/>
    </source>
</evidence>
<dbReference type="AlphaFoldDB" id="A0A9R1W043"/>
<proteinExistence type="predicted"/>
<gene>
    <name evidence="1" type="ORF">LSAT_V11C400176790</name>
</gene>
<reference evidence="1 2" key="1">
    <citation type="journal article" date="2017" name="Nat. Commun.">
        <title>Genome assembly with in vitro proximity ligation data and whole-genome triplication in lettuce.</title>
        <authorList>
            <person name="Reyes-Chin-Wo S."/>
            <person name="Wang Z."/>
            <person name="Yang X."/>
            <person name="Kozik A."/>
            <person name="Arikit S."/>
            <person name="Song C."/>
            <person name="Xia L."/>
            <person name="Froenicke L."/>
            <person name="Lavelle D.O."/>
            <person name="Truco M.J."/>
            <person name="Xia R."/>
            <person name="Zhu S."/>
            <person name="Xu C."/>
            <person name="Xu H."/>
            <person name="Xu X."/>
            <person name="Cox K."/>
            <person name="Korf I."/>
            <person name="Meyers B.C."/>
            <person name="Michelmore R.W."/>
        </authorList>
    </citation>
    <scope>NUCLEOTIDE SEQUENCE [LARGE SCALE GENOMIC DNA]</scope>
    <source>
        <strain evidence="2">cv. Salinas</strain>
        <tissue evidence="1">Seedlings</tissue>
    </source>
</reference>